<dbReference type="AlphaFoldDB" id="A0A6A5K181"/>
<reference evidence="8" key="1">
    <citation type="submission" date="2020-01" db="EMBL/GenBank/DDBJ databases">
        <authorList>
            <consortium name="DOE Joint Genome Institute"/>
            <person name="Haridas S."/>
            <person name="Albert R."/>
            <person name="Binder M."/>
            <person name="Bloem J."/>
            <person name="Labutti K."/>
            <person name="Salamov A."/>
            <person name="Andreopoulos B."/>
            <person name="Baker S.E."/>
            <person name="Barry K."/>
            <person name="Bills G."/>
            <person name="Bluhm B.H."/>
            <person name="Cannon C."/>
            <person name="Castanera R."/>
            <person name="Culley D.E."/>
            <person name="Daum C."/>
            <person name="Ezra D."/>
            <person name="Gonzalez J.B."/>
            <person name="Henrissat B."/>
            <person name="Kuo A."/>
            <person name="Liang C."/>
            <person name="Lipzen A."/>
            <person name="Lutzoni F."/>
            <person name="Magnuson J."/>
            <person name="Mondo S."/>
            <person name="Nolan M."/>
            <person name="Ohm R."/>
            <person name="Pangilinan J."/>
            <person name="Park H.-J."/>
            <person name="Ramirez L."/>
            <person name="Alfaro M."/>
            <person name="Sun H."/>
            <person name="Tritt A."/>
            <person name="Yoshinaga Y."/>
            <person name="Zwiers L.-H."/>
            <person name="Turgeon B.G."/>
            <person name="Goodwin S.B."/>
            <person name="Spatafora J.W."/>
            <person name="Crous P.W."/>
            <person name="Grigoriev I.V."/>
        </authorList>
    </citation>
    <scope>NUCLEOTIDE SEQUENCE</scope>
    <source>
        <strain evidence="8">P77</strain>
    </source>
</reference>
<dbReference type="Pfam" id="PF00069">
    <property type="entry name" value="Pkinase"/>
    <property type="match status" value="1"/>
</dbReference>
<evidence type="ECO:0000256" key="4">
    <source>
        <dbReference type="ARBA" id="ARBA00022741"/>
    </source>
</evidence>
<dbReference type="InterPro" id="IPR011009">
    <property type="entry name" value="Kinase-like_dom_sf"/>
</dbReference>
<dbReference type="PROSITE" id="PS50011">
    <property type="entry name" value="PROTEIN_KINASE_DOM"/>
    <property type="match status" value="1"/>
</dbReference>
<keyword evidence="3" id="KW-0808">Transferase</keyword>
<evidence type="ECO:0000256" key="2">
    <source>
        <dbReference type="ARBA" id="ARBA00022527"/>
    </source>
</evidence>
<evidence type="ECO:0000256" key="1">
    <source>
        <dbReference type="ARBA" id="ARBA00006529"/>
    </source>
</evidence>
<comment type="similarity">
    <text evidence="1">Belongs to the protein kinase superfamily. STE Ser/Thr protein kinase family. MAP kinase kinase kinase subfamily.</text>
</comment>
<keyword evidence="6" id="KW-0067">ATP-binding</keyword>
<dbReference type="Proteomes" id="UP000800040">
    <property type="component" value="Unassembled WGS sequence"/>
</dbReference>
<dbReference type="CDD" id="cd00180">
    <property type="entry name" value="PKc"/>
    <property type="match status" value="1"/>
</dbReference>
<dbReference type="GO" id="GO:0004674">
    <property type="term" value="F:protein serine/threonine kinase activity"/>
    <property type="evidence" value="ECO:0007669"/>
    <property type="project" value="UniProtKB-KW"/>
</dbReference>
<dbReference type="OrthoDB" id="4062651at2759"/>
<evidence type="ECO:0000313" key="8">
    <source>
        <dbReference type="EMBL" id="KAF1828174.1"/>
    </source>
</evidence>
<organism evidence="8 9">
    <name type="scientific">Decorospora gaudefroyi</name>
    <dbReference type="NCBI Taxonomy" id="184978"/>
    <lineage>
        <taxon>Eukaryota</taxon>
        <taxon>Fungi</taxon>
        <taxon>Dikarya</taxon>
        <taxon>Ascomycota</taxon>
        <taxon>Pezizomycotina</taxon>
        <taxon>Dothideomycetes</taxon>
        <taxon>Pleosporomycetidae</taxon>
        <taxon>Pleosporales</taxon>
        <taxon>Pleosporineae</taxon>
        <taxon>Pleosporaceae</taxon>
        <taxon>Decorospora</taxon>
    </lineage>
</organism>
<name>A0A6A5K181_9PLEO</name>
<dbReference type="EMBL" id="ML975634">
    <property type="protein sequence ID" value="KAF1828174.1"/>
    <property type="molecule type" value="Genomic_DNA"/>
</dbReference>
<evidence type="ECO:0000256" key="3">
    <source>
        <dbReference type="ARBA" id="ARBA00022679"/>
    </source>
</evidence>
<proteinExistence type="inferred from homology"/>
<dbReference type="Gene3D" id="1.10.510.10">
    <property type="entry name" value="Transferase(Phosphotransferase) domain 1"/>
    <property type="match status" value="1"/>
</dbReference>
<keyword evidence="2" id="KW-0723">Serine/threonine-protein kinase</keyword>
<dbReference type="GO" id="GO:0005524">
    <property type="term" value="F:ATP binding"/>
    <property type="evidence" value="ECO:0007669"/>
    <property type="project" value="UniProtKB-KW"/>
</dbReference>
<protein>
    <submittedName>
        <fullName evidence="8">Kinase-like protein</fullName>
    </submittedName>
</protein>
<evidence type="ECO:0000256" key="5">
    <source>
        <dbReference type="ARBA" id="ARBA00022777"/>
    </source>
</evidence>
<feature type="domain" description="Protein kinase" evidence="7">
    <location>
        <begin position="1"/>
        <end position="143"/>
    </location>
</feature>
<keyword evidence="5 8" id="KW-0418">Kinase</keyword>
<evidence type="ECO:0000259" key="7">
    <source>
        <dbReference type="PROSITE" id="PS50011"/>
    </source>
</evidence>
<accession>A0A6A5K181</accession>
<gene>
    <name evidence="8" type="ORF">BDW02DRAFT_513026</name>
</gene>
<sequence length="143" mass="15845">MKRLKNQHFVQYIGSYTTVRSLDLIMTPVADCTLAEYMEELGTTASDSTLQSFFGCLATSIAYLHTNRIKHGCIKPNDILIHRSSVFIADFEDSLDFSDVDVSYIEEGPDPIAPRYASPEIAAMEAPGTPADIWALGCVFLEM</sequence>
<dbReference type="PANTHER" id="PTHR11584">
    <property type="entry name" value="SERINE/THREONINE PROTEIN KINASE"/>
    <property type="match status" value="1"/>
</dbReference>
<dbReference type="SUPFAM" id="SSF56112">
    <property type="entry name" value="Protein kinase-like (PK-like)"/>
    <property type="match status" value="1"/>
</dbReference>
<dbReference type="PANTHER" id="PTHR11584:SF369">
    <property type="entry name" value="MITOGEN-ACTIVATED PROTEIN KINASE KINASE KINASE 19-RELATED"/>
    <property type="match status" value="1"/>
</dbReference>
<keyword evidence="9" id="KW-1185">Reference proteome</keyword>
<keyword evidence="4" id="KW-0547">Nucleotide-binding</keyword>
<feature type="non-terminal residue" evidence="8">
    <location>
        <position position="143"/>
    </location>
</feature>
<evidence type="ECO:0000313" key="9">
    <source>
        <dbReference type="Proteomes" id="UP000800040"/>
    </source>
</evidence>
<evidence type="ECO:0000256" key="6">
    <source>
        <dbReference type="ARBA" id="ARBA00022840"/>
    </source>
</evidence>
<dbReference type="InterPro" id="IPR000719">
    <property type="entry name" value="Prot_kinase_dom"/>
</dbReference>